<keyword evidence="2" id="KW-1185">Reference proteome</keyword>
<dbReference type="PANTHER" id="PTHR36978">
    <property type="entry name" value="P-LOOP CONTAINING NUCLEOTIDE TRIPHOSPHATE HYDROLASE"/>
    <property type="match status" value="1"/>
</dbReference>
<dbReference type="RefSeq" id="WP_200237464.1">
    <property type="nucleotide sequence ID" value="NZ_NRRV01000025.1"/>
</dbReference>
<dbReference type="EMBL" id="NRRV01000025">
    <property type="protein sequence ID" value="MBK1631361.1"/>
    <property type="molecule type" value="Genomic_DNA"/>
</dbReference>
<dbReference type="InterPro" id="IPR027417">
    <property type="entry name" value="P-loop_NTPase"/>
</dbReference>
<proteinExistence type="predicted"/>
<sequence length="206" mass="23527">MKIFCIGLSKTGTTSLTEALRILGFDAVHWYATKHAFRYTADGGIDIDWDFFERHDAFADTPIARIYPQLDERYPDAKFILTVRDIDAWLESFADQFAAGGLDPFSAQLHRDLYGTPAFDTAGCRRAFRTHRDGAQRHFAGRSGKLLQLDVSRPDAWLRLCGFLGLAVPEQPFPHRFKRSERCAEEQAPRHAGFLRRFLGPFRQTT</sequence>
<evidence type="ECO:0000313" key="2">
    <source>
        <dbReference type="Proteomes" id="UP000748752"/>
    </source>
</evidence>
<comment type="caution">
    <text evidence="1">The sequence shown here is derived from an EMBL/GenBank/DDBJ whole genome shotgun (WGS) entry which is preliminary data.</text>
</comment>
<reference evidence="1 2" key="1">
    <citation type="journal article" date="2020" name="Microorganisms">
        <title>Osmotic Adaptation and Compatible Solute Biosynthesis of Phototrophic Bacteria as Revealed from Genome Analyses.</title>
        <authorList>
            <person name="Imhoff J.F."/>
            <person name="Rahn T."/>
            <person name="Kunzel S."/>
            <person name="Keller A."/>
            <person name="Neulinger S.C."/>
        </authorList>
    </citation>
    <scope>NUCLEOTIDE SEQUENCE [LARGE SCALE GENOMIC DNA]</scope>
    <source>
        <strain evidence="1 2">DSM 6210</strain>
    </source>
</reference>
<protein>
    <recommendedName>
        <fullName evidence="3">Sulfotransferase family protein</fullName>
    </recommendedName>
</protein>
<dbReference type="InterPro" id="IPR040632">
    <property type="entry name" value="Sulfotransfer_4"/>
</dbReference>
<gene>
    <name evidence="1" type="ORF">CKO31_11540</name>
</gene>
<evidence type="ECO:0000313" key="1">
    <source>
        <dbReference type="EMBL" id="MBK1631361.1"/>
    </source>
</evidence>
<name>A0ABS1CJ26_9GAMM</name>
<dbReference type="SUPFAM" id="SSF52540">
    <property type="entry name" value="P-loop containing nucleoside triphosphate hydrolases"/>
    <property type="match status" value="1"/>
</dbReference>
<dbReference type="Gene3D" id="3.40.50.300">
    <property type="entry name" value="P-loop containing nucleotide triphosphate hydrolases"/>
    <property type="match status" value="1"/>
</dbReference>
<evidence type="ECO:0008006" key="3">
    <source>
        <dbReference type="Google" id="ProtNLM"/>
    </source>
</evidence>
<dbReference type="Proteomes" id="UP000748752">
    <property type="component" value="Unassembled WGS sequence"/>
</dbReference>
<accession>A0ABS1CJ26</accession>
<dbReference type="Pfam" id="PF17784">
    <property type="entry name" value="Sulfotransfer_4"/>
    <property type="match status" value="1"/>
</dbReference>
<dbReference type="PANTHER" id="PTHR36978:SF4">
    <property type="entry name" value="P-LOOP CONTAINING NUCLEOSIDE TRIPHOSPHATE HYDROLASE PROTEIN"/>
    <property type="match status" value="1"/>
</dbReference>
<organism evidence="1 2">
    <name type="scientific">Thiohalocapsa halophila</name>
    <dbReference type="NCBI Taxonomy" id="69359"/>
    <lineage>
        <taxon>Bacteria</taxon>
        <taxon>Pseudomonadati</taxon>
        <taxon>Pseudomonadota</taxon>
        <taxon>Gammaproteobacteria</taxon>
        <taxon>Chromatiales</taxon>
        <taxon>Chromatiaceae</taxon>
        <taxon>Thiohalocapsa</taxon>
    </lineage>
</organism>